<comment type="caution">
    <text evidence="2">The sequence shown here is derived from an EMBL/GenBank/DDBJ whole genome shotgun (WGS) entry which is preliminary data.</text>
</comment>
<proteinExistence type="predicted"/>
<protein>
    <submittedName>
        <fullName evidence="2">Na-translocating system protein MpsC family protein</fullName>
    </submittedName>
</protein>
<name>A0ABV9PZ49_9BACL</name>
<dbReference type="Proteomes" id="UP001596002">
    <property type="component" value="Unassembled WGS sequence"/>
</dbReference>
<reference evidence="3" key="1">
    <citation type="journal article" date="2019" name="Int. J. Syst. Evol. Microbiol.">
        <title>The Global Catalogue of Microorganisms (GCM) 10K type strain sequencing project: providing services to taxonomists for standard genome sequencing and annotation.</title>
        <authorList>
            <consortium name="The Broad Institute Genomics Platform"/>
            <consortium name="The Broad Institute Genome Sequencing Center for Infectious Disease"/>
            <person name="Wu L."/>
            <person name="Ma J."/>
        </authorList>
    </citation>
    <scope>NUCLEOTIDE SEQUENCE [LARGE SCALE GENOMIC DNA]</scope>
    <source>
        <strain evidence="3">WYCCWR 12678</strain>
    </source>
</reference>
<dbReference type="InterPro" id="IPR018745">
    <property type="entry name" value="MpsC"/>
</dbReference>
<dbReference type="EMBL" id="JBHSHC010000029">
    <property type="protein sequence ID" value="MFC4766738.1"/>
    <property type="molecule type" value="Genomic_DNA"/>
</dbReference>
<organism evidence="2 3">
    <name type="scientific">Effusibacillus consociatus</name>
    <dbReference type="NCBI Taxonomy" id="1117041"/>
    <lineage>
        <taxon>Bacteria</taxon>
        <taxon>Bacillati</taxon>
        <taxon>Bacillota</taxon>
        <taxon>Bacilli</taxon>
        <taxon>Bacillales</taxon>
        <taxon>Alicyclobacillaceae</taxon>
        <taxon>Effusibacillus</taxon>
    </lineage>
</organism>
<feature type="domain" description="Na+-translocating membrane potential-generating system MpsC" evidence="1">
    <location>
        <begin position="13"/>
        <end position="115"/>
    </location>
</feature>
<gene>
    <name evidence="2" type="ORF">ACFO8Q_05040</name>
</gene>
<accession>A0ABV9PZ49</accession>
<evidence type="ECO:0000313" key="2">
    <source>
        <dbReference type="EMBL" id="MFC4766738.1"/>
    </source>
</evidence>
<dbReference type="Pfam" id="PF10057">
    <property type="entry name" value="MpsC"/>
    <property type="match status" value="1"/>
</dbReference>
<keyword evidence="3" id="KW-1185">Reference proteome</keyword>
<sequence length="123" mass="13924">MLSAVHSPVTTFKKQLAHLFNQINQEMYGVGVKKQRIEIFDDKIIIFSQSKRVPALASISEKYPELTVTVDAALVGEYKARLKEQFQNMFSINVVAILKDYDPNTESACTVICLEEPFHTTTI</sequence>
<evidence type="ECO:0000259" key="1">
    <source>
        <dbReference type="Pfam" id="PF10057"/>
    </source>
</evidence>
<dbReference type="RefSeq" id="WP_380024633.1">
    <property type="nucleotide sequence ID" value="NZ_JBHSHC010000029.1"/>
</dbReference>
<evidence type="ECO:0000313" key="3">
    <source>
        <dbReference type="Proteomes" id="UP001596002"/>
    </source>
</evidence>